<keyword evidence="2" id="KW-0472">Membrane</keyword>
<dbReference type="PANTHER" id="PTHR10281">
    <property type="entry name" value="MEMBRANE-ASSOCIATED PROGESTERONE RECEPTOR COMPONENT-RELATED"/>
    <property type="match status" value="1"/>
</dbReference>
<comment type="similarity">
    <text evidence="1">Belongs to the cytochrome b5 family. MAPR subfamily.</text>
</comment>
<evidence type="ECO:0000259" key="3">
    <source>
        <dbReference type="SMART" id="SM01117"/>
    </source>
</evidence>
<accession>A0A9Q0MVB0</accession>
<dbReference type="GO" id="GO:0012505">
    <property type="term" value="C:endomembrane system"/>
    <property type="evidence" value="ECO:0007669"/>
    <property type="project" value="TreeGrafter"/>
</dbReference>
<keyword evidence="5" id="KW-1185">Reference proteome</keyword>
<comment type="caution">
    <text evidence="4">The sequence shown here is derived from an EMBL/GenBank/DDBJ whole genome shotgun (WGS) entry which is preliminary data.</text>
</comment>
<dbReference type="SUPFAM" id="SSF55856">
    <property type="entry name" value="Cytochrome b5-like heme/steroid binding domain"/>
    <property type="match status" value="1"/>
</dbReference>
<dbReference type="InterPro" id="IPR050577">
    <property type="entry name" value="MAPR/NEUFC/NENF-like"/>
</dbReference>
<name>A0A9Q0MVB0_9DIPT</name>
<evidence type="ECO:0000313" key="5">
    <source>
        <dbReference type="Proteomes" id="UP001151699"/>
    </source>
</evidence>
<dbReference type="Proteomes" id="UP001151699">
    <property type="component" value="Chromosome X"/>
</dbReference>
<reference evidence="4" key="1">
    <citation type="submission" date="2022-07" db="EMBL/GenBank/DDBJ databases">
        <authorList>
            <person name="Trinca V."/>
            <person name="Uliana J.V.C."/>
            <person name="Torres T.T."/>
            <person name="Ward R.J."/>
            <person name="Monesi N."/>
        </authorList>
    </citation>
    <scope>NUCLEOTIDE SEQUENCE</scope>
    <source>
        <strain evidence="4">HSMRA1968</strain>
        <tissue evidence="4">Whole embryos</tissue>
    </source>
</reference>
<evidence type="ECO:0000256" key="1">
    <source>
        <dbReference type="ARBA" id="ARBA00038357"/>
    </source>
</evidence>
<dbReference type="OrthoDB" id="10257697at2759"/>
<dbReference type="EMBL" id="WJQU01000003">
    <property type="protein sequence ID" value="KAJ6637167.1"/>
    <property type="molecule type" value="Genomic_DNA"/>
</dbReference>
<gene>
    <name evidence="4" type="ORF">Bhyg_09895</name>
</gene>
<protein>
    <submittedName>
        <fullName evidence="4">Neuferricin like</fullName>
    </submittedName>
</protein>
<dbReference type="Gene3D" id="3.10.120.10">
    <property type="entry name" value="Cytochrome b5-like heme/steroid binding domain"/>
    <property type="match status" value="1"/>
</dbReference>
<feature type="transmembrane region" description="Helical" evidence="2">
    <location>
        <begin position="12"/>
        <end position="29"/>
    </location>
</feature>
<keyword evidence="2" id="KW-0812">Transmembrane</keyword>
<dbReference type="AlphaFoldDB" id="A0A9Q0MVB0"/>
<dbReference type="GO" id="GO:0016020">
    <property type="term" value="C:membrane"/>
    <property type="evidence" value="ECO:0007669"/>
    <property type="project" value="TreeGrafter"/>
</dbReference>
<evidence type="ECO:0000256" key="2">
    <source>
        <dbReference type="SAM" id="Phobius"/>
    </source>
</evidence>
<feature type="domain" description="Cytochrome b5 heme-binding" evidence="3">
    <location>
        <begin position="57"/>
        <end position="139"/>
    </location>
</feature>
<dbReference type="InterPro" id="IPR036400">
    <property type="entry name" value="Cyt_B5-like_heme/steroid_sf"/>
</dbReference>
<sequence length="254" mass="29447">MISFFKEVIRQHYFILFVAIFGAFFWPEIKQNYYSFIINKTYQKSEEKTVSSDLRLFTKDELSKYDGEDNSLGLYLSILGHVYDVQKGRDASVSFISGNFDKIDDNIDDVLSLEPRDILSLKQWKGFYDKDYIFKGRLIGRYYDANGQETEYFSRVEEQINIAIENKRKEEMNNYDFPPCNIEWNANTGTKVWCTMQSGGVDRQWAGVPRKYFEAGQTSFRCACVDVSKLGHGSLKEYDGCDSNSSTCFYQADG</sequence>
<dbReference type="PANTHER" id="PTHR10281:SF4">
    <property type="entry name" value="NEUFERRICIN"/>
    <property type="match status" value="1"/>
</dbReference>
<organism evidence="4 5">
    <name type="scientific">Pseudolycoriella hygida</name>
    <dbReference type="NCBI Taxonomy" id="35572"/>
    <lineage>
        <taxon>Eukaryota</taxon>
        <taxon>Metazoa</taxon>
        <taxon>Ecdysozoa</taxon>
        <taxon>Arthropoda</taxon>
        <taxon>Hexapoda</taxon>
        <taxon>Insecta</taxon>
        <taxon>Pterygota</taxon>
        <taxon>Neoptera</taxon>
        <taxon>Endopterygota</taxon>
        <taxon>Diptera</taxon>
        <taxon>Nematocera</taxon>
        <taxon>Sciaroidea</taxon>
        <taxon>Sciaridae</taxon>
        <taxon>Pseudolycoriella</taxon>
    </lineage>
</organism>
<dbReference type="SMART" id="SM01117">
    <property type="entry name" value="Cyt-b5"/>
    <property type="match status" value="1"/>
</dbReference>
<proteinExistence type="inferred from homology"/>
<evidence type="ECO:0000313" key="4">
    <source>
        <dbReference type="EMBL" id="KAJ6637167.1"/>
    </source>
</evidence>
<dbReference type="InterPro" id="IPR001199">
    <property type="entry name" value="Cyt_B5-like_heme/steroid-bd"/>
</dbReference>
<keyword evidence="2" id="KW-1133">Transmembrane helix</keyword>